<protein>
    <submittedName>
        <fullName evidence="6">Transcriptional regulator, TetR family</fullName>
    </submittedName>
</protein>
<feature type="domain" description="HTH tetR-type" evidence="5">
    <location>
        <begin position="15"/>
        <end position="75"/>
    </location>
</feature>
<keyword evidence="2 4" id="KW-0238">DNA-binding</keyword>
<dbReference type="RefSeq" id="WP_044885972.1">
    <property type="nucleotide sequence ID" value="NZ_JYFN01000025.1"/>
</dbReference>
<dbReference type="InterPro" id="IPR001647">
    <property type="entry name" value="HTH_TetR"/>
</dbReference>
<dbReference type="InterPro" id="IPR050109">
    <property type="entry name" value="HTH-type_TetR-like_transc_reg"/>
</dbReference>
<evidence type="ECO:0000313" key="7">
    <source>
        <dbReference type="Proteomes" id="UP000032545"/>
    </source>
</evidence>
<dbReference type="SUPFAM" id="SSF46689">
    <property type="entry name" value="Homeodomain-like"/>
    <property type="match status" value="1"/>
</dbReference>
<reference evidence="6 7" key="2">
    <citation type="journal article" date="2016" name="Genome Announc.">
        <title>Permanent Draft Genome Sequences for Two Variants of Frankia sp. Strain CpI1, the First Frankia Strain Isolated from Root Nodules of Comptonia peregrina.</title>
        <authorList>
            <person name="Oshone R."/>
            <person name="Hurst S.G.IV."/>
            <person name="Abebe-Akele F."/>
            <person name="Simpson S."/>
            <person name="Morris K."/>
            <person name="Thomas W.K."/>
            <person name="Tisa L.S."/>
        </authorList>
    </citation>
    <scope>NUCLEOTIDE SEQUENCE [LARGE SCALE GENOMIC DNA]</scope>
    <source>
        <strain evidence="7">CpI1-S</strain>
    </source>
</reference>
<dbReference type="PANTHER" id="PTHR30055">
    <property type="entry name" value="HTH-TYPE TRANSCRIPTIONAL REGULATOR RUTR"/>
    <property type="match status" value="1"/>
</dbReference>
<reference evidence="7" key="1">
    <citation type="submission" date="2015-02" db="EMBL/GenBank/DDBJ databases">
        <title>Draft Genome of Frankia sp. CpI1-S.</title>
        <authorList>
            <person name="Oshone R.T."/>
            <person name="Ngom M."/>
            <person name="Ghodhbane-Gtari F."/>
            <person name="Gtari M."/>
            <person name="Morris K."/>
            <person name="Thomas K."/>
            <person name="Sen A."/>
            <person name="Tisa L.S."/>
        </authorList>
    </citation>
    <scope>NUCLEOTIDE SEQUENCE [LARGE SCALE GENOMIC DNA]</scope>
    <source>
        <strain evidence="7">CpI1-S</strain>
    </source>
</reference>
<dbReference type="PRINTS" id="PR00455">
    <property type="entry name" value="HTHTETR"/>
</dbReference>
<gene>
    <name evidence="6" type="ORF">FF36_03373</name>
</gene>
<keyword evidence="1" id="KW-0805">Transcription regulation</keyword>
<evidence type="ECO:0000313" key="6">
    <source>
        <dbReference type="EMBL" id="KJE22304.1"/>
    </source>
</evidence>
<name>A0A0D8BEC0_9ACTN</name>
<feature type="DNA-binding region" description="H-T-H motif" evidence="4">
    <location>
        <begin position="38"/>
        <end position="57"/>
    </location>
</feature>
<organism evidence="6 7">
    <name type="scientific">Frankia torreyi</name>
    <dbReference type="NCBI Taxonomy" id="1856"/>
    <lineage>
        <taxon>Bacteria</taxon>
        <taxon>Bacillati</taxon>
        <taxon>Actinomycetota</taxon>
        <taxon>Actinomycetes</taxon>
        <taxon>Frankiales</taxon>
        <taxon>Frankiaceae</taxon>
        <taxon>Frankia</taxon>
    </lineage>
</organism>
<dbReference type="PROSITE" id="PS50977">
    <property type="entry name" value="HTH_TETR_2"/>
    <property type="match status" value="1"/>
</dbReference>
<evidence type="ECO:0000256" key="3">
    <source>
        <dbReference type="ARBA" id="ARBA00023163"/>
    </source>
</evidence>
<dbReference type="Pfam" id="PF00440">
    <property type="entry name" value="TetR_N"/>
    <property type="match status" value="1"/>
</dbReference>
<dbReference type="OrthoDB" id="3682047at2"/>
<dbReference type="PATRIC" id="fig|1502723.3.peg.2804"/>
<dbReference type="GO" id="GO:0000976">
    <property type="term" value="F:transcription cis-regulatory region binding"/>
    <property type="evidence" value="ECO:0007669"/>
    <property type="project" value="TreeGrafter"/>
</dbReference>
<dbReference type="AlphaFoldDB" id="A0A0D8BEC0"/>
<evidence type="ECO:0000256" key="4">
    <source>
        <dbReference type="PROSITE-ProRule" id="PRU00335"/>
    </source>
</evidence>
<dbReference type="PANTHER" id="PTHR30055:SF234">
    <property type="entry name" value="HTH-TYPE TRANSCRIPTIONAL REGULATOR BETI"/>
    <property type="match status" value="1"/>
</dbReference>
<keyword evidence="3" id="KW-0804">Transcription</keyword>
<evidence type="ECO:0000256" key="1">
    <source>
        <dbReference type="ARBA" id="ARBA00023015"/>
    </source>
</evidence>
<evidence type="ECO:0000256" key="2">
    <source>
        <dbReference type="ARBA" id="ARBA00023125"/>
    </source>
</evidence>
<dbReference type="Proteomes" id="UP000032545">
    <property type="component" value="Unassembled WGS sequence"/>
</dbReference>
<dbReference type="GO" id="GO:0003700">
    <property type="term" value="F:DNA-binding transcription factor activity"/>
    <property type="evidence" value="ECO:0007669"/>
    <property type="project" value="TreeGrafter"/>
</dbReference>
<dbReference type="Gene3D" id="1.10.357.10">
    <property type="entry name" value="Tetracycline Repressor, domain 2"/>
    <property type="match status" value="1"/>
</dbReference>
<evidence type="ECO:0000259" key="5">
    <source>
        <dbReference type="PROSITE" id="PS50977"/>
    </source>
</evidence>
<keyword evidence="7" id="KW-1185">Reference proteome</keyword>
<accession>A0A0D8BEC0</accession>
<dbReference type="EMBL" id="JYFN01000025">
    <property type="protein sequence ID" value="KJE22304.1"/>
    <property type="molecule type" value="Genomic_DNA"/>
</dbReference>
<comment type="caution">
    <text evidence="6">The sequence shown here is derived from an EMBL/GenBank/DDBJ whole genome shotgun (WGS) entry which is preliminary data.</text>
</comment>
<sequence length="262" mass="28949">MSPTAGRSRDPSRGRERATRILDAAEDLLLRHGARRVTVEDVAVGANIGKGTVYLHWETREKLFAAVFDRAVARAMSELLVAMRTRPSTCLPHQFAHDYFLAVMHRPLLRGLLLADPELLGRLARQHDPAWDERHHLVSERYFRLLAEYGVLRAELGADEVAYAFQATFEGFVRAEGELVGGESASPRAAAQPAVATLERRADLLARTVELAFENSRPVTADELRSLAADVVDLFTDLVDRRGFADLVDLVDRAELGAPAAS</sequence>
<dbReference type="InterPro" id="IPR009057">
    <property type="entry name" value="Homeodomain-like_sf"/>
</dbReference>
<proteinExistence type="predicted"/>